<dbReference type="RefSeq" id="WP_189322418.1">
    <property type="nucleotide sequence ID" value="NZ_BMPQ01000006.1"/>
</dbReference>
<evidence type="ECO:0000313" key="3">
    <source>
        <dbReference type="Proteomes" id="UP000637788"/>
    </source>
</evidence>
<feature type="transmembrane region" description="Helical" evidence="1">
    <location>
        <begin position="70"/>
        <end position="88"/>
    </location>
</feature>
<protein>
    <submittedName>
        <fullName evidence="2">Uncharacterized protein</fullName>
    </submittedName>
</protein>
<accession>A0A917QTB0</accession>
<keyword evidence="1" id="KW-1133">Transmembrane helix</keyword>
<feature type="transmembrane region" description="Helical" evidence="1">
    <location>
        <begin position="136"/>
        <end position="157"/>
    </location>
</feature>
<dbReference type="Proteomes" id="UP000637788">
    <property type="component" value="Unassembled WGS sequence"/>
</dbReference>
<name>A0A917QTB0_9ACTN</name>
<dbReference type="EMBL" id="BMPQ01000006">
    <property type="protein sequence ID" value="GGK67568.1"/>
    <property type="molecule type" value="Genomic_DNA"/>
</dbReference>
<evidence type="ECO:0000256" key="1">
    <source>
        <dbReference type="SAM" id="Phobius"/>
    </source>
</evidence>
<reference evidence="2" key="1">
    <citation type="journal article" date="2014" name="Int. J. Syst. Evol. Microbiol.">
        <title>Complete genome sequence of Corynebacterium casei LMG S-19264T (=DSM 44701T), isolated from a smear-ripened cheese.</title>
        <authorList>
            <consortium name="US DOE Joint Genome Institute (JGI-PGF)"/>
            <person name="Walter F."/>
            <person name="Albersmeier A."/>
            <person name="Kalinowski J."/>
            <person name="Ruckert C."/>
        </authorList>
    </citation>
    <scope>NUCLEOTIDE SEQUENCE</scope>
    <source>
        <strain evidence="2">JCM 3035</strain>
    </source>
</reference>
<keyword evidence="1" id="KW-0812">Transmembrane</keyword>
<feature type="transmembrane region" description="Helical" evidence="1">
    <location>
        <begin position="177"/>
        <end position="197"/>
    </location>
</feature>
<proteinExistence type="predicted"/>
<evidence type="ECO:0000313" key="2">
    <source>
        <dbReference type="EMBL" id="GGK67568.1"/>
    </source>
</evidence>
<organism evidence="2 3">
    <name type="scientific">Streptomyces flaveus</name>
    <dbReference type="NCBI Taxonomy" id="66370"/>
    <lineage>
        <taxon>Bacteria</taxon>
        <taxon>Bacillati</taxon>
        <taxon>Actinomycetota</taxon>
        <taxon>Actinomycetes</taxon>
        <taxon>Kitasatosporales</taxon>
        <taxon>Streptomycetaceae</taxon>
        <taxon>Streptomyces</taxon>
        <taxon>Streptomyces aurantiacus group</taxon>
    </lineage>
</organism>
<gene>
    <name evidence="2" type="ORF">GCM10010094_30790</name>
</gene>
<sequence length="587" mass="64184">MSEPSRRRWGHTEATRLLCAGAHLDAGFRRRVIDELVGHAERPVAPPLGADVRPVLAHALRARRDEARTALLLLAVWVGFLVSDVVMIRDTMEDSVGGETGLSFGDYVRLVFESDGSDELGAPGPFGGLLPGTWTMSYASVVLLLWFARVVSGRGTATAGVQRLKLPPAWVGAQRRLGWLMTAVAWFLCLGYWVQAWDGIKDNPYPAIFPLLIGVVVWRHQWLRKQTLRTALARQTFAETPGPGLPGRYEALAERIRREQDASLALYDVNRPFVGAGVARKPWSVVLELRRREAGESGNGVPAPRPDTAQLTARQIIDMITPRLRALKTSAGEGSRDRLRELEIEEFVYLPSGAGRDEPLVIGPDDSRTAGVYESAQVDRHLAESVGEGGEARRHFLRIRVGAWNEQVVVSLLVRVHTQGGMLVLEVVPHVLGPIVPEFRKIDAIVGSAPEGPLRDAVRALVEAPSVGLATGIEALRTLGSVLRQSSAPPEQAAPDAPLVSLRELASTDELSLFQKMDVARYIRTLQDRIGEGVRDALQTHGYRTDRLEQNITNIHNSGLYINEMSGGALATGSHGQATHTEERSTV</sequence>
<reference evidence="2" key="2">
    <citation type="submission" date="2020-09" db="EMBL/GenBank/DDBJ databases">
        <authorList>
            <person name="Sun Q."/>
            <person name="Ohkuma M."/>
        </authorList>
    </citation>
    <scope>NUCLEOTIDE SEQUENCE</scope>
    <source>
        <strain evidence="2">JCM 3035</strain>
    </source>
</reference>
<keyword evidence="3" id="KW-1185">Reference proteome</keyword>
<comment type="caution">
    <text evidence="2">The sequence shown here is derived from an EMBL/GenBank/DDBJ whole genome shotgun (WGS) entry which is preliminary data.</text>
</comment>
<keyword evidence="1" id="KW-0472">Membrane</keyword>
<dbReference type="AlphaFoldDB" id="A0A917QTB0"/>